<dbReference type="EMBL" id="CP003651">
    <property type="protein sequence ID" value="AFL95570.1"/>
    <property type="molecule type" value="Genomic_DNA"/>
</dbReference>
<keyword evidence="2" id="KW-1185">Reference proteome</keyword>
<dbReference type="AlphaFoldDB" id="I3ZV36"/>
<dbReference type="GeneID" id="13037771"/>
<sequence>MLVWGMEITVRVRVPEGADEKAIGELAGLFARAQVLKSLATGKRKVRREKASWRELREYLEEYRDLRG</sequence>
<dbReference type="STRING" id="163003.CL1_1371"/>
<dbReference type="HOGENOM" id="CLU_2857291_0_0_2"/>
<organism evidence="1 2">
    <name type="scientific">Thermococcus cleftensis (strain DSM 27260 / KACC 17922 / CL1)</name>
    <dbReference type="NCBI Taxonomy" id="163003"/>
    <lineage>
        <taxon>Archaea</taxon>
        <taxon>Methanobacteriati</taxon>
        <taxon>Methanobacteriota</taxon>
        <taxon>Thermococci</taxon>
        <taxon>Thermococcales</taxon>
        <taxon>Thermococcaceae</taxon>
        <taxon>Thermococcus</taxon>
    </lineage>
</organism>
<dbReference type="RefSeq" id="WP_014789203.1">
    <property type="nucleotide sequence ID" value="NC_018015.1"/>
</dbReference>
<proteinExistence type="predicted"/>
<evidence type="ECO:0000313" key="2">
    <source>
        <dbReference type="Proteomes" id="UP000006064"/>
    </source>
</evidence>
<evidence type="ECO:0000313" key="1">
    <source>
        <dbReference type="EMBL" id="AFL95570.1"/>
    </source>
</evidence>
<dbReference type="Proteomes" id="UP000006064">
    <property type="component" value="Chromosome"/>
</dbReference>
<dbReference type="KEGG" id="thm:CL1_1371"/>
<protein>
    <submittedName>
        <fullName evidence="1">Uncharacterized protein</fullName>
    </submittedName>
</protein>
<gene>
    <name evidence="1" type="ORF">CL1_1371</name>
</gene>
<reference evidence="1 2" key="1">
    <citation type="journal article" date="2012" name="J. Bacteriol.">
        <title>Complete Genome Sequence of the Hyperthermophilic Archaeon Thermococcus sp. Strain CL1, Isolated from a Paralvinella sp. Polychaete Worm Collected from a Hydrothermal Vent.</title>
        <authorList>
            <person name="Jung J.H."/>
            <person name="Holden J.F."/>
            <person name="Seo D.H."/>
            <person name="Park K.H."/>
            <person name="Shin H."/>
            <person name="Ryu S."/>
            <person name="Lee J.H."/>
            <person name="Park C.S."/>
        </authorList>
    </citation>
    <scope>NUCLEOTIDE SEQUENCE [LARGE SCALE GENOMIC DNA]</scope>
    <source>
        <strain evidence="2">DSM 27260 / KACC 17922 / CL1</strain>
    </source>
</reference>
<accession>I3ZV36</accession>
<name>I3ZV36_THECF</name>